<accession>A0ABM4BTZ1</accession>
<evidence type="ECO:0000256" key="1">
    <source>
        <dbReference type="ARBA" id="ARBA00022614"/>
    </source>
</evidence>
<evidence type="ECO:0000313" key="5">
    <source>
        <dbReference type="Proteomes" id="UP001652625"/>
    </source>
</evidence>
<name>A0ABM4BTZ1_HYDVU</name>
<keyword evidence="1" id="KW-0433">Leucine-rich repeat</keyword>
<dbReference type="CDD" id="cd06703">
    <property type="entry name" value="PDZ2_Scribble-like"/>
    <property type="match status" value="1"/>
</dbReference>
<feature type="compositionally biased region" description="Polar residues" evidence="3">
    <location>
        <begin position="499"/>
        <end position="508"/>
    </location>
</feature>
<dbReference type="PANTHER" id="PTHR23119:SF44">
    <property type="entry name" value="PROTEIN LAP4"/>
    <property type="match status" value="1"/>
</dbReference>
<dbReference type="CDD" id="cd06702">
    <property type="entry name" value="PDZ3_Scribble-like"/>
    <property type="match status" value="1"/>
</dbReference>
<dbReference type="SMART" id="SM00364">
    <property type="entry name" value="LRR_BAC"/>
    <property type="match status" value="7"/>
</dbReference>
<dbReference type="Pfam" id="PF23598">
    <property type="entry name" value="LRR_14"/>
    <property type="match status" value="1"/>
</dbReference>
<feature type="domain" description="PDZ" evidence="4">
    <location>
        <begin position="1111"/>
        <end position="1199"/>
    </location>
</feature>
<dbReference type="Proteomes" id="UP001652625">
    <property type="component" value="Chromosome 04"/>
</dbReference>
<dbReference type="Pfam" id="PF00560">
    <property type="entry name" value="LRR_1"/>
    <property type="match status" value="1"/>
</dbReference>
<feature type="domain" description="PDZ" evidence="4">
    <location>
        <begin position="1015"/>
        <end position="1104"/>
    </location>
</feature>
<feature type="compositionally biased region" description="Basic and acidic residues" evidence="3">
    <location>
        <begin position="458"/>
        <end position="478"/>
    </location>
</feature>
<sequence length="1342" mass="148715">MWKCGSGLFAFRKRWHPRNLDYLDKSHCSLTTVTEDILRHAGTLEELSLEGNQLTDLPKGIFRMTKLRRLILADNEIQDLTNDISSLIALEELDFSKNDVRVVPDSIQNCKKLTFLDISSNTLGELPDSLTKLNQLKTWIANDIALTEIPPEIGSLSNLVVLELRENCIKFLPLSFSFLSKLERLDLGGNELEELPDTIGQLTCLIELWLDNNFLTTLPSEIGELKALQCLDVSENRIEELPEEISTLTSLTDLHCTSNALHELPQGIGCLIKLQILKVDQNEIDEITDCIGGCTNLLEVVLSENVIEFLPAAIGKLSNLTLLNIDRNRLFTFPPEIGNCTKLSVLSARDNQIVKIPKEIGSCKSLTVLSLSGNKLESLPFAVSTLPLKALWLSQNQSQSVLKLQVEDDEITSEKILTCFLFPQEKLKCSSIDDLDKDFEPEHEKSETQTAVKFPETAVEKESNLQRHDTPYPKELRSRHPHLIRKRSQSPESEHSRPVSATSATLNHVNLPEEKSVTKQTDQINTSVKLNLQSGIDNSAVLNGIDNSVVSNGIDNLAALSGNSAEEEHSEENSSEDSSSDDEDGKKRIRFDVEENVNDEHCKLFRKDTPHFLKGKRIVQDSGGFQEILSIIEQNKNHSVDHENEEEKFSKECTFENVEAVMNGKKKNLRKYKRQDTPTINNFSKSLPVQKPSAGLIFEEEEEGSEDVDEEEDNDEEVCEDDIEDDNEANEDIENETVTKVYEELSTLLTRDGQSLGINIAGGIGTNTFQEDEQLVSSGSNVDLFLDEGIFITKVVVDGPAYKDGVLKVGDKIIKVNGVDISNYNHKEAVAVLKESGDKVQLVVLREVTDEDQINLALNNQKEKSVRFAAEPEIEDIEIETLTIPVILIRDAKGLGFSIAGGKGANPYNNKNDEGIYISKISDNGPAALDNRLQVGDRLLSINNVDVREAKHDDVVKILINSTEKVSLVAHRERVIHKKMKPLSQINGNVKTIGETTKVELIPDERGEPKLLVEEILLKKTSGPLGMSIVGGSDVVSHPFGVNEPGIFVSKIMSTGEAAKTNLCIGDRILRVNDKDMRRASHQEAVAALISNDPEIKLLVRHDPPPPGLKEVKISKKLGEKLGISIRGGAKGHPGNPFDKDDEGIFISKVNSSGAASRDGRLKVGMRILEVNGVSLLGATHVDAVRALRTAGDILTTVVCDGYDEQAASVLIEENIFFNPSLCESRFSPDSQSSATSGDLSDGGYERITYHHHNDQPKVDESYKEAEILAWTRVERSSSEQRTLDAEKRAKLRQETIDALDTDARKAKQVITKSKELSTSSLENSLIDRDILHERNIVGSVV</sequence>
<dbReference type="Gene3D" id="3.80.10.10">
    <property type="entry name" value="Ribonuclease Inhibitor"/>
    <property type="match status" value="3"/>
</dbReference>
<dbReference type="GeneID" id="100200861"/>
<evidence type="ECO:0000256" key="3">
    <source>
        <dbReference type="SAM" id="MobiDB-lite"/>
    </source>
</evidence>
<dbReference type="SMART" id="SM00369">
    <property type="entry name" value="LRR_TYP"/>
    <property type="match status" value="12"/>
</dbReference>
<dbReference type="SUPFAM" id="SSF50156">
    <property type="entry name" value="PDZ domain-like"/>
    <property type="match status" value="4"/>
</dbReference>
<dbReference type="PROSITE" id="PS51450">
    <property type="entry name" value="LRR"/>
    <property type="match status" value="5"/>
</dbReference>
<keyword evidence="5" id="KW-1185">Reference proteome</keyword>
<reference evidence="6" key="1">
    <citation type="submission" date="2025-08" db="UniProtKB">
        <authorList>
            <consortium name="RefSeq"/>
        </authorList>
    </citation>
    <scope>IDENTIFICATION</scope>
</reference>
<proteinExistence type="predicted"/>
<dbReference type="InterPro" id="IPR055414">
    <property type="entry name" value="LRR_R13L4/SHOC2-like"/>
</dbReference>
<dbReference type="PROSITE" id="PS50106">
    <property type="entry name" value="PDZ"/>
    <property type="match status" value="4"/>
</dbReference>
<dbReference type="RefSeq" id="XP_065652629.1">
    <property type="nucleotide sequence ID" value="XM_065796557.1"/>
</dbReference>
<protein>
    <submittedName>
        <fullName evidence="6">Protein scribble homolog isoform X3</fullName>
    </submittedName>
</protein>
<dbReference type="InterPro" id="IPR032675">
    <property type="entry name" value="LRR_dom_sf"/>
</dbReference>
<gene>
    <name evidence="6" type="primary">LOC100200861</name>
</gene>
<dbReference type="Pfam" id="PF00595">
    <property type="entry name" value="PDZ"/>
    <property type="match status" value="4"/>
</dbReference>
<keyword evidence="2" id="KW-0677">Repeat</keyword>
<feature type="domain" description="PDZ" evidence="4">
    <location>
        <begin position="744"/>
        <end position="848"/>
    </location>
</feature>
<dbReference type="Gene3D" id="2.30.42.10">
    <property type="match status" value="4"/>
</dbReference>
<dbReference type="SMART" id="SM00228">
    <property type="entry name" value="PDZ"/>
    <property type="match status" value="4"/>
</dbReference>
<evidence type="ECO:0000256" key="2">
    <source>
        <dbReference type="ARBA" id="ARBA00022737"/>
    </source>
</evidence>
<dbReference type="SUPFAM" id="SSF52058">
    <property type="entry name" value="L domain-like"/>
    <property type="match status" value="2"/>
</dbReference>
<dbReference type="PANTHER" id="PTHR23119">
    <property type="entry name" value="DISCS LARGE"/>
    <property type="match status" value="1"/>
</dbReference>
<feature type="compositionally biased region" description="Acidic residues" evidence="3">
    <location>
        <begin position="568"/>
        <end position="583"/>
    </location>
</feature>
<dbReference type="Pfam" id="PF13855">
    <property type="entry name" value="LRR_8"/>
    <property type="match status" value="2"/>
</dbReference>
<feature type="domain" description="PDZ" evidence="4">
    <location>
        <begin position="885"/>
        <end position="974"/>
    </location>
</feature>
<feature type="region of interest" description="Disordered" evidence="3">
    <location>
        <begin position="561"/>
        <end position="585"/>
    </location>
</feature>
<feature type="region of interest" description="Disordered" evidence="3">
    <location>
        <begin position="441"/>
        <end position="522"/>
    </location>
</feature>
<organism evidence="5 6">
    <name type="scientific">Hydra vulgaris</name>
    <name type="common">Hydra</name>
    <name type="synonym">Hydra attenuata</name>
    <dbReference type="NCBI Taxonomy" id="6087"/>
    <lineage>
        <taxon>Eukaryota</taxon>
        <taxon>Metazoa</taxon>
        <taxon>Cnidaria</taxon>
        <taxon>Hydrozoa</taxon>
        <taxon>Hydroidolina</taxon>
        <taxon>Anthoathecata</taxon>
        <taxon>Aplanulata</taxon>
        <taxon>Hydridae</taxon>
        <taxon>Hydra</taxon>
    </lineage>
</organism>
<evidence type="ECO:0000313" key="6">
    <source>
        <dbReference type="RefSeq" id="XP_065652629.1"/>
    </source>
</evidence>
<evidence type="ECO:0000259" key="4">
    <source>
        <dbReference type="PROSITE" id="PS50106"/>
    </source>
</evidence>
<dbReference type="CDD" id="cd06701">
    <property type="entry name" value="PDZ4_Scribble-like"/>
    <property type="match status" value="1"/>
</dbReference>
<dbReference type="InterPro" id="IPR001478">
    <property type="entry name" value="PDZ"/>
</dbReference>
<dbReference type="InterPro" id="IPR036034">
    <property type="entry name" value="PDZ_sf"/>
</dbReference>
<dbReference type="InterPro" id="IPR050614">
    <property type="entry name" value="Synaptic_Scaffolding_LAP-MAGUK"/>
</dbReference>
<dbReference type="InterPro" id="IPR001611">
    <property type="entry name" value="Leu-rich_rpt"/>
</dbReference>
<feature type="compositionally biased region" description="Basic residues" evidence="3">
    <location>
        <begin position="479"/>
        <end position="488"/>
    </location>
</feature>
<dbReference type="InterPro" id="IPR003591">
    <property type="entry name" value="Leu-rich_rpt_typical-subtyp"/>
</dbReference>